<gene>
    <name evidence="2" type="ordered locus">ETAE_1471</name>
</gene>
<dbReference type="AlphaFoldDB" id="A0AAU8PGW3"/>
<protein>
    <submittedName>
        <fullName evidence="2">Uncharacterized protein</fullName>
    </submittedName>
</protein>
<dbReference type="Proteomes" id="UP000002634">
    <property type="component" value="Chromosome"/>
</dbReference>
<evidence type="ECO:0000313" key="2">
    <source>
        <dbReference type="EMBL" id="ACY84312.1"/>
    </source>
</evidence>
<keyword evidence="1" id="KW-0812">Transmembrane</keyword>
<dbReference type="EMBL" id="CP001135">
    <property type="protein sequence ID" value="ACY84312.1"/>
    <property type="molecule type" value="Genomic_DNA"/>
</dbReference>
<sequence>MNFIRISHSHVAFAAVGTVCMFKRYRRYISGLPSGMMSNLVLLILIVVTER</sequence>
<accession>A0AAU8PGW3</accession>
<keyword evidence="1" id="KW-1133">Transmembrane helix</keyword>
<reference evidence="2 3" key="1">
    <citation type="journal article" date="2009" name="PLoS ONE">
        <title>Genome sequence of the versatile fish pathogen Edwardsiella tarda provides insights into its adaptation to broad host ranges and intracellular niches.</title>
        <authorList>
            <person name="Wang Q."/>
            <person name="Yang M."/>
            <person name="Xiao J."/>
            <person name="Wu H."/>
            <person name="Wang X."/>
            <person name="Lv Y."/>
            <person name="Xu L."/>
            <person name="Zheng H."/>
            <person name="Wang S."/>
            <person name="Zhao G."/>
            <person name="Liu Q."/>
            <person name="Zhang Y."/>
        </authorList>
    </citation>
    <scope>NUCLEOTIDE SEQUENCE [LARGE SCALE GENOMIC DNA]</scope>
    <source>
        <strain evidence="3">EIB202 / CCTCC M208068</strain>
    </source>
</reference>
<proteinExistence type="predicted"/>
<keyword evidence="1" id="KW-0472">Membrane</keyword>
<evidence type="ECO:0000313" key="3">
    <source>
        <dbReference type="Proteomes" id="UP000002634"/>
    </source>
</evidence>
<evidence type="ECO:0000256" key="1">
    <source>
        <dbReference type="SAM" id="Phobius"/>
    </source>
</evidence>
<feature type="transmembrane region" description="Helical" evidence="1">
    <location>
        <begin position="28"/>
        <end position="48"/>
    </location>
</feature>
<dbReference type="KEGG" id="etr:ETAE_1471"/>
<organism evidence="2 3">
    <name type="scientific">Edwardsiella piscicida</name>
    <dbReference type="NCBI Taxonomy" id="1263550"/>
    <lineage>
        <taxon>Bacteria</taxon>
        <taxon>Pseudomonadati</taxon>
        <taxon>Pseudomonadota</taxon>
        <taxon>Gammaproteobacteria</taxon>
        <taxon>Enterobacterales</taxon>
        <taxon>Hafniaceae</taxon>
        <taxon>Edwardsiella</taxon>
    </lineage>
</organism>
<name>A0AAU8PGW3_EDWPI</name>
<keyword evidence="3" id="KW-1185">Reference proteome</keyword>